<reference evidence="2" key="1">
    <citation type="submission" date="2021-01" db="EMBL/GenBank/DDBJ databases">
        <authorList>
            <person name="Corre E."/>
            <person name="Pelletier E."/>
            <person name="Niang G."/>
            <person name="Scheremetjew M."/>
            <person name="Finn R."/>
            <person name="Kale V."/>
            <person name="Holt S."/>
            <person name="Cochrane G."/>
            <person name="Meng A."/>
            <person name="Brown T."/>
            <person name="Cohen L."/>
        </authorList>
    </citation>
    <scope>NUCLEOTIDE SEQUENCE</scope>
    <source>
        <strain evidence="2">CCMP2084</strain>
    </source>
</reference>
<dbReference type="GO" id="GO:0016491">
    <property type="term" value="F:oxidoreductase activity"/>
    <property type="evidence" value="ECO:0007669"/>
    <property type="project" value="InterPro"/>
</dbReference>
<dbReference type="EMBL" id="HBHQ01002583">
    <property type="protein sequence ID" value="CAD9809836.1"/>
    <property type="molecule type" value="Transcribed_RNA"/>
</dbReference>
<name>A0A7S2U6A2_9STRA</name>
<dbReference type="Pfam" id="PF01593">
    <property type="entry name" value="Amino_oxidase"/>
    <property type="match status" value="1"/>
</dbReference>
<evidence type="ECO:0000313" key="2">
    <source>
        <dbReference type="EMBL" id="CAD9809836.1"/>
    </source>
</evidence>
<dbReference type="PANTHER" id="PTHR43734:SF1">
    <property type="entry name" value="PHYTOENE DESATURASE"/>
    <property type="match status" value="1"/>
</dbReference>
<feature type="domain" description="Amine oxidase" evidence="1">
    <location>
        <begin position="18"/>
        <end position="501"/>
    </location>
</feature>
<evidence type="ECO:0000259" key="1">
    <source>
        <dbReference type="Pfam" id="PF01593"/>
    </source>
</evidence>
<dbReference type="InterPro" id="IPR002937">
    <property type="entry name" value="Amino_oxidase"/>
</dbReference>
<protein>
    <recommendedName>
        <fullName evidence="1">Amine oxidase domain-containing protein</fullName>
    </recommendedName>
</protein>
<dbReference type="InterPro" id="IPR036188">
    <property type="entry name" value="FAD/NAD-bd_sf"/>
</dbReference>
<dbReference type="PANTHER" id="PTHR43734">
    <property type="entry name" value="PHYTOENE DESATURASE"/>
    <property type="match status" value="1"/>
</dbReference>
<proteinExistence type="predicted"/>
<gene>
    <name evidence="2" type="ORF">ASEP1449_LOCUS1659</name>
</gene>
<sequence length="517" mass="57961">MDNKADKEKEILIIGGGIAGLSAGIYARKNGYAATILEQHDKPGGQLTAWNRNGYRFDFCLQWLCGTRHGVYHGIWNELGAIQPASTTTSVIDIVVDHEIFIKLVDESGEYGEFFVYADMDRWEAYLKNEVAPEDAQGIHKLCTMIKTCAKLDEFENPPGMRSLWDYACYLYKSWSVIPVIVRYLKKSIKELIDDLGLKNEKLRYVLTQFGQIGEDSELPALGLLMMLAFQHDKNAGYLKGGSAAMTQRVREEYEKLGGKFKFNAKVVEIVVENHSVVRGVKLENGERVLADHCISACDGHTVLYDMLGGGTYDVPSELKKPYEEWSVFTPLVMVAFGIDKTIVSDAHDIGYFSPKSKIQIGRTMADGYNIMNRSMYDDTLAPKGKTVLEIEFMSPWEIWETLSDDEYAQEKEDIKKRCIELLEKHYSGVSANLEVFDLATPRTTARVTGVWKGAYEGFVPGVNNLGTYLPTELDGLTNFSMAGQWVTPGGGLPPSAQSGRWAIQKLAKKDNKKFKH</sequence>
<dbReference type="SUPFAM" id="SSF51905">
    <property type="entry name" value="FAD/NAD(P)-binding domain"/>
    <property type="match status" value="1"/>
</dbReference>
<accession>A0A7S2U6A2</accession>
<dbReference type="Gene3D" id="3.50.50.60">
    <property type="entry name" value="FAD/NAD(P)-binding domain"/>
    <property type="match status" value="2"/>
</dbReference>
<organism evidence="2">
    <name type="scientific">Attheya septentrionalis</name>
    <dbReference type="NCBI Taxonomy" id="420275"/>
    <lineage>
        <taxon>Eukaryota</taxon>
        <taxon>Sar</taxon>
        <taxon>Stramenopiles</taxon>
        <taxon>Ochrophyta</taxon>
        <taxon>Bacillariophyta</taxon>
        <taxon>Coscinodiscophyceae</taxon>
        <taxon>Chaetocerotophycidae</taxon>
        <taxon>Chaetocerotales</taxon>
        <taxon>Attheyaceae</taxon>
        <taxon>Attheya</taxon>
    </lineage>
</organism>
<dbReference type="AlphaFoldDB" id="A0A7S2U6A2"/>